<sequence>MSLFPSKNGLPKEVLELILDNVHPRQLFELAKLNRSWSKTIKSMGAMYLNIPIFHSPGVADQMIAFIDRDITSAMANCSNKQQPVIRYILVNTLHMLFKRVFEHIQRRCPDVVYFDYEFGYIDGLPNRTLHFFLSGNCPWTSIRYLPACYRERCGERRFQNLSSLVSLYARKNYFDYKWRRTKRGGAGGFQQHIIMPALPSLETLVLDKAIQFHPEDIKHIHAQCPKLKSLVVRSDVV</sequence>
<evidence type="ECO:0000313" key="2">
    <source>
        <dbReference type="EMBL" id="SAL95992.1"/>
    </source>
</evidence>
<protein>
    <recommendedName>
        <fullName evidence="1">F-box domain-containing protein</fullName>
    </recommendedName>
</protein>
<dbReference type="PROSITE" id="PS50181">
    <property type="entry name" value="FBOX"/>
    <property type="match status" value="1"/>
</dbReference>
<gene>
    <name evidence="2" type="primary">ABSGL_01333.1 scaffold 1223</name>
</gene>
<dbReference type="InParanoid" id="A0A163IY64"/>
<dbReference type="Proteomes" id="UP000078561">
    <property type="component" value="Unassembled WGS sequence"/>
</dbReference>
<dbReference type="SMART" id="SM00256">
    <property type="entry name" value="FBOX"/>
    <property type="match status" value="1"/>
</dbReference>
<feature type="domain" description="F-box" evidence="1">
    <location>
        <begin position="4"/>
        <end position="51"/>
    </location>
</feature>
<keyword evidence="3" id="KW-1185">Reference proteome</keyword>
<dbReference type="InterPro" id="IPR036047">
    <property type="entry name" value="F-box-like_dom_sf"/>
</dbReference>
<accession>A0A163IY64</accession>
<reference evidence="2" key="1">
    <citation type="submission" date="2016-04" db="EMBL/GenBank/DDBJ databases">
        <authorList>
            <person name="Evans L.H."/>
            <person name="Alamgir A."/>
            <person name="Owens N."/>
            <person name="Weber N.D."/>
            <person name="Virtaneva K."/>
            <person name="Barbian K."/>
            <person name="Babar A."/>
            <person name="Rosenke K."/>
        </authorList>
    </citation>
    <scope>NUCLEOTIDE SEQUENCE [LARGE SCALE GENOMIC DNA]</scope>
    <source>
        <strain evidence="2">CBS 101.48</strain>
    </source>
</reference>
<proteinExistence type="predicted"/>
<dbReference type="Pfam" id="PF00646">
    <property type="entry name" value="F-box"/>
    <property type="match status" value="1"/>
</dbReference>
<evidence type="ECO:0000313" key="3">
    <source>
        <dbReference type="Proteomes" id="UP000078561"/>
    </source>
</evidence>
<evidence type="ECO:0000259" key="1">
    <source>
        <dbReference type="PROSITE" id="PS50181"/>
    </source>
</evidence>
<organism evidence="2">
    <name type="scientific">Absidia glauca</name>
    <name type="common">Pin mould</name>
    <dbReference type="NCBI Taxonomy" id="4829"/>
    <lineage>
        <taxon>Eukaryota</taxon>
        <taxon>Fungi</taxon>
        <taxon>Fungi incertae sedis</taxon>
        <taxon>Mucoromycota</taxon>
        <taxon>Mucoromycotina</taxon>
        <taxon>Mucoromycetes</taxon>
        <taxon>Mucorales</taxon>
        <taxon>Cunninghamellaceae</taxon>
        <taxon>Absidia</taxon>
    </lineage>
</organism>
<dbReference type="EMBL" id="LT550481">
    <property type="protein sequence ID" value="SAL95992.1"/>
    <property type="molecule type" value="Genomic_DNA"/>
</dbReference>
<dbReference type="AlphaFoldDB" id="A0A163IY64"/>
<dbReference type="InterPro" id="IPR001810">
    <property type="entry name" value="F-box_dom"/>
</dbReference>
<name>A0A163IY64_ABSGL</name>
<dbReference type="SUPFAM" id="SSF81383">
    <property type="entry name" value="F-box domain"/>
    <property type="match status" value="1"/>
</dbReference>